<feature type="domain" description="Response regulatory" evidence="3">
    <location>
        <begin position="5"/>
        <end position="139"/>
    </location>
</feature>
<evidence type="ECO:0000256" key="1">
    <source>
        <dbReference type="ARBA" id="ARBA00023125"/>
    </source>
</evidence>
<dbReference type="InterPro" id="IPR014879">
    <property type="entry name" value="Spo0A_C"/>
</dbReference>
<dbReference type="Gene3D" id="1.10.10.10">
    <property type="entry name" value="Winged helix-like DNA-binding domain superfamily/Winged helix DNA-binding domain"/>
    <property type="match status" value="1"/>
</dbReference>
<reference evidence="4 5" key="1">
    <citation type="journal article" date="2024" name="Front. Microbiol.">
        <title>Novel thermophilic genera Geochorda gen. nov. and Carboxydochorda gen. nov. from the deep terrestrial subsurface reveal the ecophysiological diversity in the class Limnochordia.</title>
        <authorList>
            <person name="Karnachuk O.V."/>
            <person name="Lukina A.P."/>
            <person name="Avakyan M.R."/>
            <person name="Kadnikov V.V."/>
            <person name="Begmatov S."/>
            <person name="Beletsky A.V."/>
            <person name="Vlasova K.G."/>
            <person name="Novikov A.A."/>
            <person name="Shcherbakova V.A."/>
            <person name="Mardanov A.V."/>
            <person name="Ravin N.V."/>
        </authorList>
    </citation>
    <scope>NUCLEOTIDE SEQUENCE [LARGE SCALE GENOMIC DNA]</scope>
    <source>
        <strain evidence="4 5">L945</strain>
    </source>
</reference>
<dbReference type="SMART" id="SM00448">
    <property type="entry name" value="REC"/>
    <property type="match status" value="1"/>
</dbReference>
<dbReference type="SUPFAM" id="SSF46894">
    <property type="entry name" value="C-terminal effector domain of the bipartite response regulators"/>
    <property type="match status" value="1"/>
</dbReference>
<evidence type="ECO:0000256" key="2">
    <source>
        <dbReference type="PROSITE-ProRule" id="PRU00169"/>
    </source>
</evidence>
<dbReference type="InterPro" id="IPR001789">
    <property type="entry name" value="Sig_transdc_resp-reg_receiver"/>
</dbReference>
<protein>
    <submittedName>
        <fullName evidence="4">Sporulation initiation factor Spo0A C-terminal domain-containing protein</fullName>
    </submittedName>
</protein>
<proteinExistence type="predicted"/>
<organism evidence="4 5">
    <name type="scientific">Carboxydichorda subterranea</name>
    <dbReference type="NCBI Taxonomy" id="3109565"/>
    <lineage>
        <taxon>Bacteria</taxon>
        <taxon>Bacillati</taxon>
        <taxon>Bacillota</taxon>
        <taxon>Limnochordia</taxon>
        <taxon>Limnochordales</taxon>
        <taxon>Geochordaceae</taxon>
        <taxon>Carboxydichorda</taxon>
    </lineage>
</organism>
<keyword evidence="5" id="KW-1185">Reference proteome</keyword>
<evidence type="ECO:0000313" key="5">
    <source>
        <dbReference type="Proteomes" id="UP001332192"/>
    </source>
</evidence>
<dbReference type="PROSITE" id="PS50110">
    <property type="entry name" value="RESPONSE_REGULATORY"/>
    <property type="match status" value="1"/>
</dbReference>
<keyword evidence="4" id="KW-0648">Protein biosynthesis</keyword>
<dbReference type="EMBL" id="CP141615">
    <property type="protein sequence ID" value="WRP18340.1"/>
    <property type="molecule type" value="Genomic_DNA"/>
</dbReference>
<dbReference type="InterPro" id="IPR016032">
    <property type="entry name" value="Sig_transdc_resp-reg_C-effctor"/>
</dbReference>
<dbReference type="Proteomes" id="UP001332192">
    <property type="component" value="Chromosome"/>
</dbReference>
<keyword evidence="4" id="KW-0396">Initiation factor</keyword>
<dbReference type="RefSeq" id="WP_324717611.1">
    <property type="nucleotide sequence ID" value="NZ_CP141615.1"/>
</dbReference>
<accession>A0ABZ1BZS3</accession>
<feature type="modified residue" description="4-aspartylphosphate" evidence="2">
    <location>
        <position position="59"/>
    </location>
</feature>
<dbReference type="InterPro" id="IPR036388">
    <property type="entry name" value="WH-like_DNA-bd_sf"/>
</dbReference>
<gene>
    <name evidence="4" type="ORF">U7230_04855</name>
</gene>
<dbReference type="InterPro" id="IPR011006">
    <property type="entry name" value="CheY-like_superfamily"/>
</dbReference>
<name>A0ABZ1BZS3_9FIRM</name>
<sequence length="272" mass="30549">MQPFFVVLSDDAQGFGRAVAERLQQDPAFGPVRLAQSAAEMERLLAESQEGPPHAVLLDLALPGLGGPSGAERLTSWWRHHARRRGASPDDRPGPERWIVVSPVGDDSVVSAAYGWGADYFVVRPFDVPTLVERLRQMLTGARPAGRRDRERKRRELESRVVRYMEDLGVPPHYKGRAYLKDAIVMVVENQELLHRVTKDLYPRIAAMHHTSAFKVERAIRHAIESTVARGNLALIESMFAHLMDENRTRPTNSSFIARMADQVRSDIARSA</sequence>
<keyword evidence="2" id="KW-0597">Phosphoprotein</keyword>
<evidence type="ECO:0000259" key="3">
    <source>
        <dbReference type="PROSITE" id="PS50110"/>
    </source>
</evidence>
<evidence type="ECO:0000313" key="4">
    <source>
        <dbReference type="EMBL" id="WRP18340.1"/>
    </source>
</evidence>
<dbReference type="Gene3D" id="3.40.50.2300">
    <property type="match status" value="1"/>
</dbReference>
<dbReference type="GO" id="GO:0003743">
    <property type="term" value="F:translation initiation factor activity"/>
    <property type="evidence" value="ECO:0007669"/>
    <property type="project" value="UniProtKB-KW"/>
</dbReference>
<dbReference type="Pfam" id="PF08769">
    <property type="entry name" value="Spo0A_C"/>
    <property type="match status" value="1"/>
</dbReference>
<keyword evidence="1" id="KW-0238">DNA-binding</keyword>
<dbReference type="SUPFAM" id="SSF52172">
    <property type="entry name" value="CheY-like"/>
    <property type="match status" value="1"/>
</dbReference>